<dbReference type="GO" id="GO:0043130">
    <property type="term" value="F:ubiquitin binding"/>
    <property type="evidence" value="ECO:0007669"/>
    <property type="project" value="InterPro"/>
</dbReference>
<dbReference type="Ensembl" id="ENSMMMT00000024582.1">
    <property type="protein sequence ID" value="ENSMMMP00000021666.1"/>
    <property type="gene ID" value="ENSMMMG00000019075.1"/>
</dbReference>
<organism evidence="3 4">
    <name type="scientific">Marmota marmota marmota</name>
    <name type="common">Alpine marmot</name>
    <dbReference type="NCBI Taxonomy" id="9994"/>
    <lineage>
        <taxon>Eukaryota</taxon>
        <taxon>Metazoa</taxon>
        <taxon>Chordata</taxon>
        <taxon>Craniata</taxon>
        <taxon>Vertebrata</taxon>
        <taxon>Euteleostomi</taxon>
        <taxon>Mammalia</taxon>
        <taxon>Eutheria</taxon>
        <taxon>Euarchontoglires</taxon>
        <taxon>Glires</taxon>
        <taxon>Rodentia</taxon>
        <taxon>Sciuromorpha</taxon>
        <taxon>Sciuridae</taxon>
        <taxon>Xerinae</taxon>
        <taxon>Marmotini</taxon>
        <taxon>Marmota</taxon>
    </lineage>
</organism>
<evidence type="ECO:0000256" key="1">
    <source>
        <dbReference type="SAM" id="MobiDB-lite"/>
    </source>
</evidence>
<dbReference type="GO" id="GO:0043240">
    <property type="term" value="C:Fanconi anaemia nuclear complex"/>
    <property type="evidence" value="ECO:0007669"/>
    <property type="project" value="TreeGrafter"/>
</dbReference>
<dbReference type="GO" id="GO:0070530">
    <property type="term" value="F:K63-linked polyubiquitin modification-dependent protein binding"/>
    <property type="evidence" value="ECO:0007669"/>
    <property type="project" value="TreeGrafter"/>
</dbReference>
<reference evidence="3" key="1">
    <citation type="submission" date="2025-08" db="UniProtKB">
        <authorList>
            <consortium name="Ensembl"/>
        </authorList>
    </citation>
    <scope>IDENTIFICATION</scope>
</reference>
<name>A0A8C5ZXM7_MARMA</name>
<dbReference type="Pfam" id="PF15751">
    <property type="entry name" value="FANCA_interact"/>
    <property type="match status" value="1"/>
</dbReference>
<dbReference type="Pfam" id="PF15750">
    <property type="entry name" value="UBZ_FAAP20"/>
    <property type="match status" value="1"/>
</dbReference>
<dbReference type="Proteomes" id="UP000694407">
    <property type="component" value="Unplaced"/>
</dbReference>
<dbReference type="InterPro" id="IPR031491">
    <property type="entry name" value="FANCA_interact"/>
</dbReference>
<protein>
    <recommendedName>
        <fullName evidence="2">UBZ2-type domain-containing protein</fullName>
    </recommendedName>
</protein>
<proteinExistence type="predicted"/>
<evidence type="ECO:0000313" key="3">
    <source>
        <dbReference type="Ensembl" id="ENSMMMP00000021666.1"/>
    </source>
</evidence>
<evidence type="ECO:0000259" key="2">
    <source>
        <dbReference type="PROSITE" id="PS51906"/>
    </source>
</evidence>
<sequence length="227" mass="24178">MGPISIISTAVWGVGWTGWLRGPRPRPTQHPGPPCLSPKDQEALASLYRCWALGPREAGQSEGRDSVKRPDLGWPPGGGPWFLLAGSESQPWALLLRIASSDQALDGDLLPPFPAFPSQVCWPEPTGTFTVGPKAFSWTPFPSALGGLGCFYWAGCHPESPTGSLKGHPEPDPCGTPSVKEQLSVEGPPALQSCPMCQKEFSPGLAQLDVDSHLAQCLAESTDDVAW</sequence>
<feature type="domain" description="UBZ2-type" evidence="2">
    <location>
        <begin position="191"/>
        <end position="227"/>
    </location>
</feature>
<reference evidence="3" key="2">
    <citation type="submission" date="2025-09" db="UniProtKB">
        <authorList>
            <consortium name="Ensembl"/>
        </authorList>
    </citation>
    <scope>IDENTIFICATION</scope>
</reference>
<dbReference type="AlphaFoldDB" id="A0A8C5ZXM7"/>
<feature type="region of interest" description="Disordered" evidence="1">
    <location>
        <begin position="162"/>
        <end position="182"/>
    </location>
</feature>
<dbReference type="GeneTree" id="ENSGT00390000010531"/>
<dbReference type="PANTHER" id="PTHR37862">
    <property type="entry name" value="FANCONI ANEMIA CORE COMPLEX-ASSOCIATED PROTEIN 20"/>
    <property type="match status" value="1"/>
</dbReference>
<dbReference type="InterPro" id="IPR052689">
    <property type="entry name" value="FA_core_complex_assoc"/>
</dbReference>
<accession>A0A8C5ZXM7</accession>
<dbReference type="GO" id="GO:0006974">
    <property type="term" value="P:DNA damage response"/>
    <property type="evidence" value="ECO:0007669"/>
    <property type="project" value="TreeGrafter"/>
</dbReference>
<gene>
    <name evidence="3" type="primary">Faap20</name>
</gene>
<dbReference type="PANTHER" id="PTHR37862:SF1">
    <property type="entry name" value="FANCONI ANEMIA CORE COMPLEX-ASSOCIATED PROTEIN 20"/>
    <property type="match status" value="1"/>
</dbReference>
<dbReference type="InterPro" id="IPR031490">
    <property type="entry name" value="UBZ2_FAAP20"/>
</dbReference>
<keyword evidence="4" id="KW-1185">Reference proteome</keyword>
<dbReference type="PROSITE" id="PS51906">
    <property type="entry name" value="ZF_UBZ2"/>
    <property type="match status" value="1"/>
</dbReference>
<evidence type="ECO:0000313" key="4">
    <source>
        <dbReference type="Proteomes" id="UP000694407"/>
    </source>
</evidence>